<dbReference type="Proteomes" id="UP000003157">
    <property type="component" value="Unassembled WGS sequence"/>
</dbReference>
<dbReference type="GO" id="GO:0016747">
    <property type="term" value="F:acyltransferase activity, transferring groups other than amino-acyl groups"/>
    <property type="evidence" value="ECO:0007669"/>
    <property type="project" value="InterPro"/>
</dbReference>
<protein>
    <recommendedName>
        <fullName evidence="3">N-acetyltransferase domain-containing protein</fullName>
    </recommendedName>
</protein>
<keyword evidence="2" id="KW-0012">Acyltransferase</keyword>
<dbReference type="CDD" id="cd04301">
    <property type="entry name" value="NAT_SF"/>
    <property type="match status" value="1"/>
</dbReference>
<name>E7GBP1_9FIRM</name>
<keyword evidence="1" id="KW-0808">Transferase</keyword>
<proteinExistence type="predicted"/>
<feature type="domain" description="N-acetyltransferase" evidence="3">
    <location>
        <begin position="1"/>
        <end position="140"/>
    </location>
</feature>
<dbReference type="AlphaFoldDB" id="E7GBP1"/>
<keyword evidence="5" id="KW-1185">Reference proteome</keyword>
<dbReference type="PANTHER" id="PTHR43877:SF2">
    <property type="entry name" value="AMINOALKYLPHOSPHONATE N-ACETYLTRANSFERASE-RELATED"/>
    <property type="match status" value="1"/>
</dbReference>
<evidence type="ECO:0000259" key="3">
    <source>
        <dbReference type="PROSITE" id="PS51186"/>
    </source>
</evidence>
<dbReference type="GeneID" id="78230126"/>
<dbReference type="EMBL" id="ADKX01000036">
    <property type="protein sequence ID" value="EFW04453.1"/>
    <property type="molecule type" value="Genomic_DNA"/>
</dbReference>
<sequence length="140" mass="16770">MVQEAKEEDLKDIYSLICELEQEQINQEHFRDVYNQGLKSPHVKFYVYFYEKKIIGFISLYIHQYLHHHGATGEIVELVVMPEYRGLRVGDRLLRHVEKIAKEKGLVELEISTSTYRKKAHHFYEAHGYLKNHYNFTKEL</sequence>
<dbReference type="PROSITE" id="PS51186">
    <property type="entry name" value="GNAT"/>
    <property type="match status" value="1"/>
</dbReference>
<evidence type="ECO:0000313" key="5">
    <source>
        <dbReference type="Proteomes" id="UP000003157"/>
    </source>
</evidence>
<evidence type="ECO:0000313" key="4">
    <source>
        <dbReference type="EMBL" id="EFW04453.1"/>
    </source>
</evidence>
<dbReference type="InterPro" id="IPR016181">
    <property type="entry name" value="Acyl_CoA_acyltransferase"/>
</dbReference>
<dbReference type="Pfam" id="PF00583">
    <property type="entry name" value="Acetyltransf_1"/>
    <property type="match status" value="1"/>
</dbReference>
<dbReference type="InterPro" id="IPR000182">
    <property type="entry name" value="GNAT_dom"/>
</dbReference>
<dbReference type="OrthoDB" id="9792929at2"/>
<dbReference type="STRING" id="100884.GCA_000269565_02292"/>
<reference evidence="4 5" key="1">
    <citation type="submission" date="2010-12" db="EMBL/GenBank/DDBJ databases">
        <title>The Genome Sequence of Coprobacillus sp. strain 29_1.</title>
        <authorList>
            <consortium name="The Broad Institute Genome Sequencing Platform"/>
            <person name="Earl A."/>
            <person name="Ward D."/>
            <person name="Feldgarden M."/>
            <person name="Gevers D."/>
            <person name="Daigneault M."/>
            <person name="Sibley C.D."/>
            <person name="White A."/>
            <person name="Strauss J."/>
            <person name="Allen-Vercoe E."/>
            <person name="Young S.K."/>
            <person name="Zeng Q."/>
            <person name="Gargeya S."/>
            <person name="Fitzgerald M."/>
            <person name="Haas B."/>
            <person name="Abouelleil A."/>
            <person name="Alvarado L."/>
            <person name="Arachchi H.M."/>
            <person name="Berlin A."/>
            <person name="Brown A."/>
            <person name="Chapman S.B."/>
            <person name="Chen Z."/>
            <person name="Dunbar C."/>
            <person name="Freedman E."/>
            <person name="Gearin G."/>
            <person name="Gellesch M."/>
            <person name="Goldberg J."/>
            <person name="Griggs A."/>
            <person name="Gujja S."/>
            <person name="Heilman E."/>
            <person name="Heiman D."/>
            <person name="Howarth C."/>
            <person name="Larson L."/>
            <person name="Lui A."/>
            <person name="MacDonald P.J.P."/>
            <person name="Mehta T."/>
            <person name="Montmayeur A."/>
            <person name="Murphy C."/>
            <person name="Neiman D."/>
            <person name="Pearson M."/>
            <person name="Priest M."/>
            <person name="Roberts A."/>
            <person name="Saif S."/>
            <person name="Shea T."/>
            <person name="Shenoy N."/>
            <person name="Sisk P."/>
            <person name="Stolte C."/>
            <person name="Sykes S."/>
            <person name="White J."/>
            <person name="Yandava C."/>
            <person name="Nusbaum C."/>
            <person name="Birren B."/>
        </authorList>
    </citation>
    <scope>NUCLEOTIDE SEQUENCE [LARGE SCALE GENOMIC DNA]</scope>
    <source>
        <strain evidence="4 5">29_1</strain>
    </source>
</reference>
<dbReference type="RefSeq" id="WP_008789282.1">
    <property type="nucleotide sequence ID" value="NZ_AKCB01000001.1"/>
</dbReference>
<dbReference type="HOGENOM" id="CLU_013985_34_6_9"/>
<accession>E7GBP1</accession>
<dbReference type="Gene3D" id="3.40.630.30">
    <property type="match status" value="1"/>
</dbReference>
<dbReference type="SUPFAM" id="SSF55729">
    <property type="entry name" value="Acyl-CoA N-acyltransferases (Nat)"/>
    <property type="match status" value="1"/>
</dbReference>
<dbReference type="PANTHER" id="PTHR43877">
    <property type="entry name" value="AMINOALKYLPHOSPHONATE N-ACETYLTRANSFERASE-RELATED-RELATED"/>
    <property type="match status" value="1"/>
</dbReference>
<evidence type="ECO:0000256" key="2">
    <source>
        <dbReference type="ARBA" id="ARBA00023315"/>
    </source>
</evidence>
<dbReference type="InterPro" id="IPR050832">
    <property type="entry name" value="Bact_Acetyltransf"/>
</dbReference>
<gene>
    <name evidence="4" type="ORF">HMPREF9488_02182</name>
</gene>
<organism evidence="4 5">
    <name type="scientific">Coprobacillus cateniformis</name>
    <dbReference type="NCBI Taxonomy" id="100884"/>
    <lineage>
        <taxon>Bacteria</taxon>
        <taxon>Bacillati</taxon>
        <taxon>Bacillota</taxon>
        <taxon>Erysipelotrichia</taxon>
        <taxon>Erysipelotrichales</taxon>
        <taxon>Coprobacillaceae</taxon>
        <taxon>Coprobacillus</taxon>
    </lineage>
</organism>
<dbReference type="eggNOG" id="COG0456">
    <property type="taxonomic scope" value="Bacteria"/>
</dbReference>
<evidence type="ECO:0000256" key="1">
    <source>
        <dbReference type="ARBA" id="ARBA00022679"/>
    </source>
</evidence>
<comment type="caution">
    <text evidence="4">The sequence shown here is derived from an EMBL/GenBank/DDBJ whole genome shotgun (WGS) entry which is preliminary data.</text>
</comment>